<dbReference type="InterPro" id="IPR020084">
    <property type="entry name" value="NUDIX_hydrolase_CS"/>
</dbReference>
<dbReference type="PROSITE" id="PS51462">
    <property type="entry name" value="NUDIX"/>
    <property type="match status" value="1"/>
</dbReference>
<feature type="domain" description="Nudix hydrolase" evidence="3">
    <location>
        <begin position="5"/>
        <end position="133"/>
    </location>
</feature>
<dbReference type="RefSeq" id="WP_099649246.1">
    <property type="nucleotide sequence ID" value="NZ_CP024422.1"/>
</dbReference>
<organism evidence="4 5">
    <name type="scientific">Paracoccus yeei</name>
    <dbReference type="NCBI Taxonomy" id="147645"/>
    <lineage>
        <taxon>Bacteria</taxon>
        <taxon>Pseudomonadati</taxon>
        <taxon>Pseudomonadota</taxon>
        <taxon>Alphaproteobacteria</taxon>
        <taxon>Rhodobacterales</taxon>
        <taxon>Paracoccaceae</taxon>
        <taxon>Paracoccus</taxon>
    </lineage>
</organism>
<evidence type="ECO:0000313" key="5">
    <source>
        <dbReference type="Proteomes" id="UP000229314"/>
    </source>
</evidence>
<evidence type="ECO:0000259" key="3">
    <source>
        <dbReference type="PROSITE" id="PS51462"/>
    </source>
</evidence>
<dbReference type="InterPro" id="IPR015797">
    <property type="entry name" value="NUDIX_hydrolase-like_dom_sf"/>
</dbReference>
<evidence type="ECO:0000256" key="1">
    <source>
        <dbReference type="ARBA" id="ARBA00001946"/>
    </source>
</evidence>
<dbReference type="AlphaFoldDB" id="A0A2D2C1R5"/>
<dbReference type="PROSITE" id="PS00893">
    <property type="entry name" value="NUDIX_BOX"/>
    <property type="match status" value="1"/>
</dbReference>
<keyword evidence="2" id="KW-0378">Hydrolase</keyword>
<name>A0A2D2C1R5_9RHOB</name>
<proteinExistence type="predicted"/>
<accession>A0A2D2C1R5</accession>
<comment type="cofactor">
    <cofactor evidence="1">
        <name>Mg(2+)</name>
        <dbReference type="ChEBI" id="CHEBI:18420"/>
    </cofactor>
</comment>
<dbReference type="SUPFAM" id="SSF55811">
    <property type="entry name" value="Nudix"/>
    <property type="match status" value="1"/>
</dbReference>
<gene>
    <name evidence="4" type="ORF">PYTT13_11915</name>
</gene>
<evidence type="ECO:0000256" key="2">
    <source>
        <dbReference type="ARBA" id="ARBA00022801"/>
    </source>
</evidence>
<dbReference type="Gene3D" id="3.90.79.10">
    <property type="entry name" value="Nucleoside Triphosphate Pyrophosphohydrolase"/>
    <property type="match status" value="1"/>
</dbReference>
<dbReference type="Proteomes" id="UP000229314">
    <property type="component" value="Chromosome"/>
</dbReference>
<reference evidence="4 5" key="1">
    <citation type="submission" date="2017-10" db="EMBL/GenBank/DDBJ databases">
        <title>Complete genome sequence of Paracoccus yeei TT13 isolated from human skin.</title>
        <authorList>
            <person name="Lee K."/>
            <person name="Lim J.Y."/>
            <person name="Hwang I."/>
        </authorList>
    </citation>
    <scope>NUCLEOTIDE SEQUENCE [LARGE SCALE GENOMIC DNA]</scope>
    <source>
        <strain evidence="4 5">TT13</strain>
    </source>
</reference>
<sequence length="148" mass="16680">MWDGRDFHGAKIALTFGERLVAYKRDDIPTIPSPGLWDLPGGGREGDETPIACAVREVEEEFGLIIDPASVQWCRPYAGVITDMPHSYFLAAPLDPARLSDVRFGSEGERWQPMQITDFLNHTHAVPTLQRRLRDWAEVHAANILKRS</sequence>
<dbReference type="GO" id="GO:0016787">
    <property type="term" value="F:hydrolase activity"/>
    <property type="evidence" value="ECO:0007669"/>
    <property type="project" value="UniProtKB-KW"/>
</dbReference>
<dbReference type="GeneID" id="78898365"/>
<dbReference type="EMBL" id="CP024422">
    <property type="protein sequence ID" value="ATQ56437.1"/>
    <property type="molecule type" value="Genomic_DNA"/>
</dbReference>
<dbReference type="CDD" id="cd04682">
    <property type="entry name" value="NUDIX_Hydrolase"/>
    <property type="match status" value="1"/>
</dbReference>
<protein>
    <submittedName>
        <fullName evidence="4">DNA mismatch repair protein MutT</fullName>
    </submittedName>
</protein>
<evidence type="ECO:0000313" key="4">
    <source>
        <dbReference type="EMBL" id="ATQ56437.1"/>
    </source>
</evidence>
<dbReference type="Pfam" id="PF00293">
    <property type="entry name" value="NUDIX"/>
    <property type="match status" value="1"/>
</dbReference>
<dbReference type="InterPro" id="IPR000086">
    <property type="entry name" value="NUDIX_hydrolase_dom"/>
</dbReference>